<proteinExistence type="predicted"/>
<reference evidence="2 3" key="1">
    <citation type="submission" date="2020-03" db="EMBL/GenBank/DDBJ databases">
        <title>Genomic Encyclopedia of Type Strains, Phase IV (KMG-IV): sequencing the most valuable type-strain genomes for metagenomic binning, comparative biology and taxonomic classification.</title>
        <authorList>
            <person name="Goeker M."/>
        </authorList>
    </citation>
    <scope>NUCLEOTIDE SEQUENCE [LARGE SCALE GENOMIC DNA]</scope>
    <source>
        <strain evidence="2 3">DSM 24233</strain>
    </source>
</reference>
<evidence type="ECO:0000313" key="3">
    <source>
        <dbReference type="Proteomes" id="UP000580856"/>
    </source>
</evidence>
<dbReference type="GO" id="GO:0016829">
    <property type="term" value="F:lyase activity"/>
    <property type="evidence" value="ECO:0007669"/>
    <property type="project" value="UniProtKB-KW"/>
</dbReference>
<evidence type="ECO:0000313" key="2">
    <source>
        <dbReference type="EMBL" id="NJB68278.1"/>
    </source>
</evidence>
<keyword evidence="3" id="KW-1185">Reference proteome</keyword>
<dbReference type="AlphaFoldDB" id="A0A846QJ71"/>
<dbReference type="InterPro" id="IPR014998">
    <property type="entry name" value="DUF1848"/>
</dbReference>
<dbReference type="EMBL" id="JAATJA010000002">
    <property type="protein sequence ID" value="NJB68278.1"/>
    <property type="molecule type" value="Genomic_DNA"/>
</dbReference>
<feature type="region of interest" description="Disordered" evidence="1">
    <location>
        <begin position="290"/>
        <end position="312"/>
    </location>
</feature>
<dbReference type="Proteomes" id="UP000580856">
    <property type="component" value="Unassembled WGS sequence"/>
</dbReference>
<accession>A0A846QJ71</accession>
<name>A0A846QJ71_9BACT</name>
<keyword evidence="2" id="KW-0456">Lyase</keyword>
<dbReference type="Pfam" id="PF08902">
    <property type="entry name" value="DUF1848"/>
    <property type="match status" value="1"/>
</dbReference>
<organism evidence="2 3">
    <name type="scientific">Desulfobaculum xiamenense</name>
    <dbReference type="NCBI Taxonomy" id="995050"/>
    <lineage>
        <taxon>Bacteria</taxon>
        <taxon>Pseudomonadati</taxon>
        <taxon>Thermodesulfobacteriota</taxon>
        <taxon>Desulfovibrionia</taxon>
        <taxon>Desulfovibrionales</taxon>
        <taxon>Desulfovibrionaceae</taxon>
        <taxon>Desulfobaculum</taxon>
    </lineage>
</organism>
<comment type="caution">
    <text evidence="2">The sequence shown here is derived from an EMBL/GenBank/DDBJ whole genome shotgun (WGS) entry which is preliminary data.</text>
</comment>
<gene>
    <name evidence="2" type="ORF">GGQ74_001951</name>
</gene>
<protein>
    <submittedName>
        <fullName evidence="2">DNA repair photolyase</fullName>
    </submittedName>
</protein>
<dbReference type="RefSeq" id="WP_167941357.1">
    <property type="nucleotide sequence ID" value="NZ_JAATJA010000002.1"/>
</dbReference>
<evidence type="ECO:0000256" key="1">
    <source>
        <dbReference type="SAM" id="MobiDB-lite"/>
    </source>
</evidence>
<sequence>MIVSASRRTDIPAFYGPWFERRIREGFALAVNPRNPEQVRRVPLTPQDVDLIVFWTKHPAPFFRCLNLLDERGFRHLFMYTLNDYPQALEPRLPPLCERVATFRRLAERLGPRRVVWRYDPVIISERTPPEYHAEAFGRLARALRGSTLRVAVSLLAVYRRNGGRLEQLARQHGMRCEDVRGEHELVGSTARALAQAARENGMAIHACAESANLAPYGIPAGACIDGELASEVAGRPVIGGRDGGQRTLCRCVPSVDIGAYDTCRFGCAYCYATTSEQAVAATVARHDPGSPALVGHPDVPPERPRQFRLPL</sequence>